<dbReference type="SUPFAM" id="SSF51366">
    <property type="entry name" value="Ribulose-phoshate binding barrel"/>
    <property type="match status" value="1"/>
</dbReference>
<evidence type="ECO:0000256" key="7">
    <source>
        <dbReference type="ARBA" id="ARBA00023141"/>
    </source>
</evidence>
<keyword evidence="8 9" id="KW-0413">Isomerase</keyword>
<comment type="pathway">
    <text evidence="2 9">Amino-acid biosynthesis; L-tryptophan biosynthesis; L-tryptophan from chorismate: step 3/5.</text>
</comment>
<dbReference type="GO" id="GO:0016853">
    <property type="term" value="F:isomerase activity"/>
    <property type="evidence" value="ECO:0007669"/>
    <property type="project" value="UniProtKB-KW"/>
</dbReference>
<gene>
    <name evidence="9" type="primary">trpF</name>
    <name evidence="11" type="ORF">O0235_10945</name>
</gene>
<dbReference type="CDD" id="cd00405">
    <property type="entry name" value="PRAI"/>
    <property type="match status" value="1"/>
</dbReference>
<proteinExistence type="inferred from homology"/>
<evidence type="ECO:0000256" key="9">
    <source>
        <dbReference type="HAMAP-Rule" id="MF_00135"/>
    </source>
</evidence>
<dbReference type="Pfam" id="PF00697">
    <property type="entry name" value="PRAI"/>
    <property type="match status" value="1"/>
</dbReference>
<keyword evidence="12" id="KW-1185">Reference proteome</keyword>
<evidence type="ECO:0000259" key="10">
    <source>
        <dbReference type="Pfam" id="PF00697"/>
    </source>
</evidence>
<reference evidence="11 12" key="1">
    <citation type="journal article" date="2023" name="ISME J.">
        <title>Thermophilic Dehalococcoidia with unusual traits shed light on an unexpected past.</title>
        <authorList>
            <person name="Palmer M."/>
            <person name="Covington J.K."/>
            <person name="Zhou E.M."/>
            <person name="Thomas S.C."/>
            <person name="Habib N."/>
            <person name="Seymour C.O."/>
            <person name="Lai D."/>
            <person name="Johnston J."/>
            <person name="Hashimi A."/>
            <person name="Jiao J.Y."/>
            <person name="Muok A.R."/>
            <person name="Liu L."/>
            <person name="Xian W.D."/>
            <person name="Zhi X.Y."/>
            <person name="Li M.M."/>
            <person name="Silva L.P."/>
            <person name="Bowen B.P."/>
            <person name="Louie K."/>
            <person name="Briegel A."/>
            <person name="Pett-Ridge J."/>
            <person name="Weber P.K."/>
            <person name="Tocheva E.I."/>
            <person name="Woyke T."/>
            <person name="Northen T.R."/>
            <person name="Mayali X."/>
            <person name="Li W.J."/>
            <person name="Hedlund B.P."/>
        </authorList>
    </citation>
    <scope>NUCLEOTIDE SEQUENCE [LARGE SCALE GENOMIC DNA]</scope>
    <source>
        <strain evidence="11 12">YIM 72310</strain>
    </source>
</reference>
<dbReference type="PANTHER" id="PTHR42894:SF1">
    <property type="entry name" value="N-(5'-PHOSPHORIBOSYL)ANTHRANILATE ISOMERASE"/>
    <property type="match status" value="1"/>
</dbReference>
<dbReference type="InterPro" id="IPR011060">
    <property type="entry name" value="RibuloseP-bd_barrel"/>
</dbReference>
<evidence type="ECO:0000256" key="3">
    <source>
        <dbReference type="ARBA" id="ARBA00012572"/>
    </source>
</evidence>
<dbReference type="Gene3D" id="3.20.20.70">
    <property type="entry name" value="Aldolase class I"/>
    <property type="match status" value="1"/>
</dbReference>
<dbReference type="PANTHER" id="PTHR42894">
    <property type="entry name" value="N-(5'-PHOSPHORIBOSYL)ANTHRANILATE ISOMERASE"/>
    <property type="match status" value="1"/>
</dbReference>
<accession>A0ABY7M4K3</accession>
<evidence type="ECO:0000256" key="8">
    <source>
        <dbReference type="ARBA" id="ARBA00023235"/>
    </source>
</evidence>
<protein>
    <recommendedName>
        <fullName evidence="4 9">N-(5'-phosphoribosyl)anthranilate isomerase</fullName>
        <shortName evidence="9">PRAI</shortName>
        <ecNumber evidence="3 9">5.3.1.24</ecNumber>
    </recommendedName>
</protein>
<dbReference type="EC" id="5.3.1.24" evidence="3 9"/>
<dbReference type="HAMAP" id="MF_00135">
    <property type="entry name" value="PRAI"/>
    <property type="match status" value="1"/>
</dbReference>
<organism evidence="11 12">
    <name type="scientific">Tepidiforma flava</name>
    <dbReference type="NCBI Taxonomy" id="3004094"/>
    <lineage>
        <taxon>Bacteria</taxon>
        <taxon>Bacillati</taxon>
        <taxon>Chloroflexota</taxon>
        <taxon>Tepidiformia</taxon>
        <taxon>Tepidiformales</taxon>
        <taxon>Tepidiformaceae</taxon>
        <taxon>Tepidiforma</taxon>
    </lineage>
</organism>
<dbReference type="EMBL" id="CP115149">
    <property type="protein sequence ID" value="WBL35295.1"/>
    <property type="molecule type" value="Genomic_DNA"/>
</dbReference>
<feature type="domain" description="N-(5'phosphoribosyl) anthranilate isomerase (PRAI)" evidence="10">
    <location>
        <begin position="57"/>
        <end position="239"/>
    </location>
</feature>
<evidence type="ECO:0000256" key="5">
    <source>
        <dbReference type="ARBA" id="ARBA00022605"/>
    </source>
</evidence>
<evidence type="ECO:0000256" key="1">
    <source>
        <dbReference type="ARBA" id="ARBA00001164"/>
    </source>
</evidence>
<evidence type="ECO:0000256" key="2">
    <source>
        <dbReference type="ARBA" id="ARBA00004664"/>
    </source>
</evidence>
<comment type="similarity">
    <text evidence="9">Belongs to the TrpF family.</text>
</comment>
<keyword evidence="7 9" id="KW-0057">Aromatic amino acid biosynthesis</keyword>
<dbReference type="Proteomes" id="UP001212803">
    <property type="component" value="Chromosome"/>
</dbReference>
<evidence type="ECO:0000256" key="4">
    <source>
        <dbReference type="ARBA" id="ARBA00022272"/>
    </source>
</evidence>
<dbReference type="InterPro" id="IPR044643">
    <property type="entry name" value="TrpF_fam"/>
</dbReference>
<name>A0ABY7M4K3_9CHLR</name>
<dbReference type="RefSeq" id="WP_270055822.1">
    <property type="nucleotide sequence ID" value="NZ_CP115149.1"/>
</dbReference>
<keyword evidence="6 9" id="KW-0822">Tryptophan biosynthesis</keyword>
<dbReference type="InterPro" id="IPR013785">
    <property type="entry name" value="Aldolase_TIM"/>
</dbReference>
<comment type="catalytic activity">
    <reaction evidence="1 9">
        <text>N-(5-phospho-beta-D-ribosyl)anthranilate = 1-(2-carboxyphenylamino)-1-deoxy-D-ribulose 5-phosphate</text>
        <dbReference type="Rhea" id="RHEA:21540"/>
        <dbReference type="ChEBI" id="CHEBI:18277"/>
        <dbReference type="ChEBI" id="CHEBI:58613"/>
        <dbReference type="EC" id="5.3.1.24"/>
    </reaction>
</comment>
<sequence length="248" mass="25986">MTLVKICGIRDAATAIAAAEAGADFIGLVFAESRRQVTPQACHDIVEALAERRRLAPPPADLGGPARGEVSARSWFPAWADAIELALARARPLLVGVFARMTPAEVNDIAEAARLDLVQLSGGEDDAFVRAVQRPVLRTIHVRDGDDAADITERIIPGLAAATLLDTAVPGALGGTGTAFDWTLAEDVAARFPVVLAGGLTPENVGEAVRTVRPWAVDVSSGVETGAAKDPEKIRAFIRAAKGASRDR</sequence>
<evidence type="ECO:0000313" key="11">
    <source>
        <dbReference type="EMBL" id="WBL35295.1"/>
    </source>
</evidence>
<evidence type="ECO:0000256" key="6">
    <source>
        <dbReference type="ARBA" id="ARBA00022822"/>
    </source>
</evidence>
<dbReference type="InterPro" id="IPR001240">
    <property type="entry name" value="PRAI_dom"/>
</dbReference>
<keyword evidence="5 9" id="KW-0028">Amino-acid biosynthesis</keyword>
<evidence type="ECO:0000313" key="12">
    <source>
        <dbReference type="Proteomes" id="UP001212803"/>
    </source>
</evidence>